<sequence>GVFWSMWRGTVSARYAESHHKKWYDKVKKG</sequence>
<comment type="caution">
    <text evidence="1">The sequence shown here is derived from an EMBL/GenBank/DDBJ whole genome shotgun (WGS) entry which is preliminary data.</text>
</comment>
<name>X1UZW6_9ZZZZ</name>
<organism evidence="1">
    <name type="scientific">marine sediment metagenome</name>
    <dbReference type="NCBI Taxonomy" id="412755"/>
    <lineage>
        <taxon>unclassified sequences</taxon>
        <taxon>metagenomes</taxon>
        <taxon>ecological metagenomes</taxon>
    </lineage>
</organism>
<dbReference type="AlphaFoldDB" id="X1UZW6"/>
<protein>
    <submittedName>
        <fullName evidence="1">Uncharacterized protein</fullName>
    </submittedName>
</protein>
<reference evidence="1" key="1">
    <citation type="journal article" date="2014" name="Front. Microbiol.">
        <title>High frequency of phylogenetically diverse reductive dehalogenase-homologous genes in deep subseafloor sedimentary metagenomes.</title>
        <authorList>
            <person name="Kawai M."/>
            <person name="Futagami T."/>
            <person name="Toyoda A."/>
            <person name="Takaki Y."/>
            <person name="Nishi S."/>
            <person name="Hori S."/>
            <person name="Arai W."/>
            <person name="Tsubouchi T."/>
            <person name="Morono Y."/>
            <person name="Uchiyama I."/>
            <person name="Ito T."/>
            <person name="Fujiyama A."/>
            <person name="Inagaki F."/>
            <person name="Takami H."/>
        </authorList>
    </citation>
    <scope>NUCLEOTIDE SEQUENCE</scope>
    <source>
        <strain evidence="1">Expedition CK06-06</strain>
    </source>
</reference>
<feature type="non-terminal residue" evidence="1">
    <location>
        <position position="1"/>
    </location>
</feature>
<dbReference type="EMBL" id="BARW01041194">
    <property type="protein sequence ID" value="GAJ23033.1"/>
    <property type="molecule type" value="Genomic_DNA"/>
</dbReference>
<proteinExistence type="predicted"/>
<evidence type="ECO:0000313" key="1">
    <source>
        <dbReference type="EMBL" id="GAJ23033.1"/>
    </source>
</evidence>
<dbReference type="Gene3D" id="1.20.950.20">
    <property type="entry name" value="Transmembrane di-heme cytochromes, Chain C"/>
    <property type="match status" value="1"/>
</dbReference>
<accession>X1UZW6</accession>
<gene>
    <name evidence="1" type="ORF">S12H4_61826</name>
</gene>